<dbReference type="GO" id="GO:0042781">
    <property type="term" value="F:3'-tRNA processing endoribonuclease activity"/>
    <property type="evidence" value="ECO:0007669"/>
    <property type="project" value="TreeGrafter"/>
</dbReference>
<sequence>MRIIYVKKHGTHTNSSFIFKLNHCRDIILFNCSESLQSYIVIKQMRINHISRIIITNLDISNLSGLLGLLSSLNLIGRVKDLHIYGPKGLSSYIDLCKKYSHTNFKYMVYVHVLTNGLIINHNQYRIYMFISIDYFDFFMVASEISGKFLIQQANQQNLFPGPLYSQLKKGFTFILPDGLILDGFKFTSINNQGCQFSFILNSYYSRKLKEKLGESTILLYK</sequence>
<geneLocation type="plastid" evidence="1"/>
<reference evidence="1" key="2">
    <citation type="submission" date="2019-04" db="EMBL/GenBank/DDBJ databases">
        <authorList>
            <person name="Pasella M."/>
        </authorList>
    </citation>
    <scope>NUCLEOTIDE SEQUENCE</scope>
    <source>
        <strain evidence="1">PD2949_2</strain>
        <strain evidence="2">PD2949_3</strain>
    </source>
</reference>
<name>A0A4D6WXG4_9FLOR</name>
<dbReference type="Gene3D" id="3.60.15.10">
    <property type="entry name" value="Ribonuclease Z/Hydroxyacylglutathione hydrolase-like"/>
    <property type="match status" value="1"/>
</dbReference>
<dbReference type="SUPFAM" id="SSF56281">
    <property type="entry name" value="Metallo-hydrolase/oxidoreductase"/>
    <property type="match status" value="1"/>
</dbReference>
<dbReference type="EMBL" id="MK814728">
    <property type="protein sequence ID" value="QCI08317.1"/>
    <property type="molecule type" value="Genomic_DNA"/>
</dbReference>
<keyword evidence="1" id="KW-0934">Plastid</keyword>
<reference evidence="1" key="1">
    <citation type="journal article" date="2019" name="Mol. Phylogenet. Evol.">
        <title>Morphological evolution and classification of the red algal order Ceramiales inferred using plastid phylogenomics.</title>
        <authorList>
            <person name="Diaz-Tapia P."/>
            <person name="Pasella M.M."/>
            <person name="Verbruggen H."/>
            <person name="Maggs C.A."/>
        </authorList>
    </citation>
    <scope>NUCLEOTIDE SEQUENCE</scope>
    <source>
        <strain evidence="1">PD2949_2</strain>
        <strain evidence="2">PD2949_3</strain>
    </source>
</reference>
<dbReference type="PANTHER" id="PTHR46018">
    <property type="entry name" value="ZINC PHOSPHODIESTERASE ELAC PROTEIN 1"/>
    <property type="match status" value="1"/>
</dbReference>
<protein>
    <submittedName>
        <fullName evidence="1">Ribonuclease Z</fullName>
    </submittedName>
</protein>
<dbReference type="EMBL" id="MK814729">
    <property type="protein sequence ID" value="QCI08338.1"/>
    <property type="molecule type" value="Genomic_DNA"/>
</dbReference>
<organism evidence="1">
    <name type="scientific">Ptilothamnion sphaericum</name>
    <dbReference type="NCBI Taxonomy" id="1498216"/>
    <lineage>
        <taxon>Eukaryota</taxon>
        <taxon>Rhodophyta</taxon>
        <taxon>Florideophyceae</taxon>
        <taxon>Rhodymeniophycidae</taxon>
        <taxon>Ceramiales</taxon>
        <taxon>Wrangeliaceae</taxon>
        <taxon>Ptilothamnion</taxon>
    </lineage>
</organism>
<accession>A0A4D6WXG4</accession>
<evidence type="ECO:0000313" key="2">
    <source>
        <dbReference type="EMBL" id="QCI08338.1"/>
    </source>
</evidence>
<dbReference type="PANTHER" id="PTHR46018:SF2">
    <property type="entry name" value="ZINC PHOSPHODIESTERASE ELAC PROTEIN 1"/>
    <property type="match status" value="1"/>
</dbReference>
<dbReference type="AlphaFoldDB" id="A0A4D6WXG4"/>
<evidence type="ECO:0000313" key="1">
    <source>
        <dbReference type="EMBL" id="QCI08317.1"/>
    </source>
</evidence>
<gene>
    <name evidence="1" type="primary">rnz</name>
</gene>
<proteinExistence type="predicted"/>
<dbReference type="InterPro" id="IPR036866">
    <property type="entry name" value="RibonucZ/Hydroxyglut_hydro"/>
</dbReference>